<feature type="transmembrane region" description="Helical" evidence="6">
    <location>
        <begin position="429"/>
        <end position="448"/>
    </location>
</feature>
<feature type="domain" description="SLC26A/SulP transporter" evidence="7">
    <location>
        <begin position="106"/>
        <end position="488"/>
    </location>
</feature>
<keyword evidence="8" id="KW-1185">Reference proteome</keyword>
<dbReference type="GO" id="GO:0055085">
    <property type="term" value="P:transmembrane transport"/>
    <property type="evidence" value="ECO:0007669"/>
    <property type="project" value="InterPro"/>
</dbReference>
<dbReference type="RefSeq" id="XP_030369899.1">
    <property type="nucleotide sequence ID" value="XM_030514039.1"/>
</dbReference>
<feature type="transmembrane region" description="Helical" evidence="6">
    <location>
        <begin position="244"/>
        <end position="266"/>
    </location>
</feature>
<accession>A0A6J2T1M0</accession>
<evidence type="ECO:0000259" key="7">
    <source>
        <dbReference type="Pfam" id="PF00916"/>
    </source>
</evidence>
<keyword evidence="3 6" id="KW-1133">Transmembrane helix</keyword>
<evidence type="ECO:0000313" key="8">
    <source>
        <dbReference type="Proteomes" id="UP000504634"/>
    </source>
</evidence>
<dbReference type="GO" id="GO:0016020">
    <property type="term" value="C:membrane"/>
    <property type="evidence" value="ECO:0007669"/>
    <property type="project" value="UniProtKB-SubCell"/>
</dbReference>
<feature type="transmembrane region" description="Helical" evidence="6">
    <location>
        <begin position="108"/>
        <end position="128"/>
    </location>
</feature>
<feature type="region of interest" description="Disordered" evidence="5">
    <location>
        <begin position="17"/>
        <end position="36"/>
    </location>
</feature>
<name>A0A6J2T1M0_DROLE</name>
<comment type="subcellular location">
    <subcellularLocation>
        <location evidence="1">Membrane</location>
        <topology evidence="1">Multi-pass membrane protein</topology>
    </subcellularLocation>
</comment>
<feature type="transmembrane region" description="Helical" evidence="6">
    <location>
        <begin position="485"/>
        <end position="518"/>
    </location>
</feature>
<keyword evidence="4 6" id="KW-0472">Membrane</keyword>
<dbReference type="OrthoDB" id="288203at2759"/>
<feature type="transmembrane region" description="Helical" evidence="6">
    <location>
        <begin position="287"/>
        <end position="311"/>
    </location>
</feature>
<sequence>MRWPRKHTFSIPCAKTKTNRKPSAASARVGDSADEGQSQATISTIYDPSCDDKYTAKNADGYLEHSHAVDLDLQNKYSKPKEAHWLLRRIYIFTWILGYDRERAFSDLIAGITLGLTIIPQSIAYAALAGLSSEYGLYSAFVGSIIYVFFGTIPQVSIGPTSLMAILVRQYCFDKPIQIVIVLTFLAGFVELLMGVFQLGFIVSFIPTPVTKAFTSGTAVLVVLSQLPSLLGVRLKGRPSIGDFFTHITPTDTGLGIVCLCVLLSLRMLAQVKFKQNTPATQRLKKLLWYISISRNALVVFFCGLLIFVWVHKSSLAAIPFALTAKVDSAQINFKLPPFAFEHQNRTYVFTDILQELGSAIIVLPIVAVLANVAIAKAFVKDGNLDASQEMLTLGLCNLAGSFFSAMPTCGAFTRSAVSQASGVRTPMAGIYTGVIVLSALSILTPYFQYIPKSALSAVLISAVVFMVDLTPVRDLWKSNKKDFFCWVGSFIICLIAGVEMGLLFGIVVSMLCILLRLGNPQIEVSLKMHESSHYIHIVSNSDVYYTGVDTIRNEVRAACALYRYDFPVVVDCSRFMQFDATFVEMLIAVAKELNEHEALLVLQNISLKLQEQLPVAENIRFCNEAALPFGEVQLQDVKP</sequence>
<feature type="transmembrane region" description="Helical" evidence="6">
    <location>
        <begin position="455"/>
        <end position="473"/>
    </location>
</feature>
<dbReference type="Pfam" id="PF00916">
    <property type="entry name" value="Sulfate_transp"/>
    <property type="match status" value="1"/>
</dbReference>
<evidence type="ECO:0000256" key="3">
    <source>
        <dbReference type="ARBA" id="ARBA00022989"/>
    </source>
</evidence>
<proteinExistence type="predicted"/>
<dbReference type="AlphaFoldDB" id="A0A6J2T1M0"/>
<evidence type="ECO:0000256" key="4">
    <source>
        <dbReference type="ARBA" id="ARBA00023136"/>
    </source>
</evidence>
<dbReference type="InterPro" id="IPR011547">
    <property type="entry name" value="SLC26A/SulP_dom"/>
</dbReference>
<evidence type="ECO:0000256" key="1">
    <source>
        <dbReference type="ARBA" id="ARBA00004141"/>
    </source>
</evidence>
<dbReference type="InterPro" id="IPR001902">
    <property type="entry name" value="SLC26A/SulP_fam"/>
</dbReference>
<feature type="transmembrane region" description="Helical" evidence="6">
    <location>
        <begin position="140"/>
        <end position="168"/>
    </location>
</feature>
<evidence type="ECO:0000256" key="2">
    <source>
        <dbReference type="ARBA" id="ARBA00022692"/>
    </source>
</evidence>
<evidence type="ECO:0000256" key="6">
    <source>
        <dbReference type="SAM" id="Phobius"/>
    </source>
</evidence>
<organism evidence="8 9">
    <name type="scientific">Drosophila lebanonensis</name>
    <name type="common">Fruit fly</name>
    <name type="synonym">Scaptodrosophila lebanonensis</name>
    <dbReference type="NCBI Taxonomy" id="7225"/>
    <lineage>
        <taxon>Eukaryota</taxon>
        <taxon>Metazoa</taxon>
        <taxon>Ecdysozoa</taxon>
        <taxon>Arthropoda</taxon>
        <taxon>Hexapoda</taxon>
        <taxon>Insecta</taxon>
        <taxon>Pterygota</taxon>
        <taxon>Neoptera</taxon>
        <taxon>Endopterygota</taxon>
        <taxon>Diptera</taxon>
        <taxon>Brachycera</taxon>
        <taxon>Muscomorpha</taxon>
        <taxon>Ephydroidea</taxon>
        <taxon>Drosophilidae</taxon>
        <taxon>Scaptodrosophila</taxon>
    </lineage>
</organism>
<dbReference type="PANTHER" id="PTHR11814">
    <property type="entry name" value="SULFATE TRANSPORTER"/>
    <property type="match status" value="1"/>
</dbReference>
<feature type="transmembrane region" description="Helical" evidence="6">
    <location>
        <begin position="392"/>
        <end position="414"/>
    </location>
</feature>
<gene>
    <name evidence="9" type="primary">LOC115620675</name>
</gene>
<keyword evidence="2 6" id="KW-0812">Transmembrane</keyword>
<dbReference type="GeneID" id="115620675"/>
<dbReference type="Proteomes" id="UP000504634">
    <property type="component" value="Unplaced"/>
</dbReference>
<protein>
    <submittedName>
        <fullName evidence="9">Sodium-independent sulfate anion transporter isoform X1</fullName>
    </submittedName>
</protein>
<feature type="transmembrane region" description="Helical" evidence="6">
    <location>
        <begin position="180"/>
        <end position="206"/>
    </location>
</feature>
<evidence type="ECO:0000313" key="9">
    <source>
        <dbReference type="RefSeq" id="XP_030369899.1"/>
    </source>
</evidence>
<feature type="transmembrane region" description="Helical" evidence="6">
    <location>
        <begin position="357"/>
        <end position="380"/>
    </location>
</feature>
<reference evidence="9" key="1">
    <citation type="submission" date="2025-08" db="UniProtKB">
        <authorList>
            <consortium name="RefSeq"/>
        </authorList>
    </citation>
    <scope>IDENTIFICATION</scope>
    <source>
        <strain evidence="9">11010-0011.00</strain>
        <tissue evidence="9">Whole body</tissue>
    </source>
</reference>
<evidence type="ECO:0000256" key="5">
    <source>
        <dbReference type="SAM" id="MobiDB-lite"/>
    </source>
</evidence>